<dbReference type="AlphaFoldDB" id="A0A9P1CKA9"/>
<dbReference type="EMBL" id="CAMXCT010001796">
    <property type="protein sequence ID" value="CAI3993150.1"/>
    <property type="molecule type" value="Genomic_DNA"/>
</dbReference>
<keyword evidence="4" id="KW-1185">Reference proteome</keyword>
<protein>
    <submittedName>
        <fullName evidence="2">Uncharacterized protein</fullName>
    </submittedName>
</protein>
<dbReference type="Proteomes" id="UP001152797">
    <property type="component" value="Unassembled WGS sequence"/>
</dbReference>
<reference evidence="3" key="2">
    <citation type="submission" date="2024-04" db="EMBL/GenBank/DDBJ databases">
        <authorList>
            <person name="Chen Y."/>
            <person name="Shah S."/>
            <person name="Dougan E. K."/>
            <person name="Thang M."/>
            <person name="Chan C."/>
        </authorList>
    </citation>
    <scope>NUCLEOTIDE SEQUENCE [LARGE SCALE GENOMIC DNA]</scope>
</reference>
<gene>
    <name evidence="2" type="ORF">C1SCF055_LOCUS19925</name>
</gene>
<evidence type="ECO:0000313" key="2">
    <source>
        <dbReference type="EMBL" id="CAI3993150.1"/>
    </source>
</evidence>
<organism evidence="2">
    <name type="scientific">Cladocopium goreaui</name>
    <dbReference type="NCBI Taxonomy" id="2562237"/>
    <lineage>
        <taxon>Eukaryota</taxon>
        <taxon>Sar</taxon>
        <taxon>Alveolata</taxon>
        <taxon>Dinophyceae</taxon>
        <taxon>Suessiales</taxon>
        <taxon>Symbiodiniaceae</taxon>
        <taxon>Cladocopium</taxon>
    </lineage>
</organism>
<evidence type="ECO:0000313" key="4">
    <source>
        <dbReference type="Proteomes" id="UP001152797"/>
    </source>
</evidence>
<proteinExistence type="predicted"/>
<feature type="region of interest" description="Disordered" evidence="1">
    <location>
        <begin position="20"/>
        <end position="55"/>
    </location>
</feature>
<accession>A0A9P1CKA9</accession>
<dbReference type="OrthoDB" id="430572at2759"/>
<evidence type="ECO:0000256" key="1">
    <source>
        <dbReference type="SAM" id="MobiDB-lite"/>
    </source>
</evidence>
<reference evidence="2" key="1">
    <citation type="submission" date="2022-10" db="EMBL/GenBank/DDBJ databases">
        <authorList>
            <person name="Chen Y."/>
            <person name="Dougan E. K."/>
            <person name="Chan C."/>
            <person name="Rhodes N."/>
            <person name="Thang M."/>
        </authorList>
    </citation>
    <scope>NUCLEOTIDE SEQUENCE</scope>
</reference>
<dbReference type="EMBL" id="CAMXCT020001796">
    <property type="protein sequence ID" value="CAL1146525.1"/>
    <property type="molecule type" value="Genomic_DNA"/>
</dbReference>
<evidence type="ECO:0000313" key="3">
    <source>
        <dbReference type="EMBL" id="CAL1146525.1"/>
    </source>
</evidence>
<comment type="caution">
    <text evidence="2">The sequence shown here is derived from an EMBL/GenBank/DDBJ whole genome shotgun (WGS) entry which is preliminary data.</text>
</comment>
<sequence length="344" mass="39116">MSVCKDFKRQVEGITHGFVDENFSHSDSESETGSSFGHSESTPLTATGRHKDRSNQAAELEVNRLPWNLVSFITRALQFVWVGLGVMGALRETDAVVFDWQRSYIVEERRLQEELAFNPIEVDWPLGAFFRPEHLACSPQGLLISSSFSHFVLKEESHGPFLELQEDLPGQSRLLCDGNHCVRAEFPGADQLRLHVNNTGQYQLHALRLPRASRFFAGAVLPCSALDVFASEPWCVLMVFGSEEKEKSQMLQTAWAKLQRSSEGSTLLKSHKEMQLDFRNHSTGWEKLSTLHLKQGWLWVLFSSGRLELWNLLGKRPERIAGRMATWQEFGKGDPFQVSPRLWS</sequence>
<dbReference type="EMBL" id="CAMXCT030001796">
    <property type="protein sequence ID" value="CAL4780462.1"/>
    <property type="molecule type" value="Genomic_DNA"/>
</dbReference>
<name>A0A9P1CKA9_9DINO</name>